<dbReference type="Pfam" id="PF00881">
    <property type="entry name" value="Nitroreductase"/>
    <property type="match status" value="2"/>
</dbReference>
<protein>
    <submittedName>
        <fullName evidence="4">Nitroreductase family protein</fullName>
    </submittedName>
</protein>
<dbReference type="EMBL" id="JBHZOL010000095">
    <property type="protein sequence ID" value="MFE4107908.1"/>
    <property type="molecule type" value="Genomic_DNA"/>
</dbReference>
<name>A0ABW6II78_9CYAN</name>
<accession>A0ABW6II78</accession>
<proteinExistence type="inferred from homology"/>
<dbReference type="InterPro" id="IPR000415">
    <property type="entry name" value="Nitroreductase-like"/>
</dbReference>
<feature type="domain" description="Nitroreductase" evidence="3">
    <location>
        <begin position="255"/>
        <end position="342"/>
    </location>
</feature>
<dbReference type="PANTHER" id="PTHR43673:SF10">
    <property type="entry name" value="NADH DEHYDROGENASE_NAD(P)H NITROREDUCTASE XCC3605-RELATED"/>
    <property type="match status" value="1"/>
</dbReference>
<keyword evidence="5" id="KW-1185">Reference proteome</keyword>
<dbReference type="Proteomes" id="UP001600165">
    <property type="component" value="Unassembled WGS sequence"/>
</dbReference>
<dbReference type="PANTHER" id="PTHR43673">
    <property type="entry name" value="NAD(P)H NITROREDUCTASE YDGI-RELATED"/>
    <property type="match status" value="1"/>
</dbReference>
<feature type="domain" description="Nitroreductase" evidence="3">
    <location>
        <begin position="199"/>
        <end position="242"/>
    </location>
</feature>
<organism evidence="4 5">
    <name type="scientific">Almyronema epifaneia S1</name>
    <dbReference type="NCBI Taxonomy" id="2991925"/>
    <lineage>
        <taxon>Bacteria</taxon>
        <taxon>Bacillati</taxon>
        <taxon>Cyanobacteriota</taxon>
        <taxon>Cyanophyceae</taxon>
        <taxon>Nodosilineales</taxon>
        <taxon>Nodosilineaceae</taxon>
        <taxon>Almyronema</taxon>
        <taxon>Almyronema epifaneia</taxon>
    </lineage>
</organism>
<dbReference type="CDD" id="cd02062">
    <property type="entry name" value="Nitro_FMN_reductase"/>
    <property type="match status" value="1"/>
</dbReference>
<dbReference type="RefSeq" id="WP_377967082.1">
    <property type="nucleotide sequence ID" value="NZ_JBHZOL010000095.1"/>
</dbReference>
<evidence type="ECO:0000256" key="1">
    <source>
        <dbReference type="ARBA" id="ARBA00007118"/>
    </source>
</evidence>
<comment type="caution">
    <text evidence="4">The sequence shown here is derived from an EMBL/GenBank/DDBJ whole genome shotgun (WGS) entry which is preliminary data.</text>
</comment>
<keyword evidence="2" id="KW-0560">Oxidoreductase</keyword>
<evidence type="ECO:0000313" key="4">
    <source>
        <dbReference type="EMBL" id="MFE4107908.1"/>
    </source>
</evidence>
<evidence type="ECO:0000256" key="2">
    <source>
        <dbReference type="ARBA" id="ARBA00023002"/>
    </source>
</evidence>
<reference evidence="4 5" key="1">
    <citation type="submission" date="2024-10" db="EMBL/GenBank/DDBJ databases">
        <authorList>
            <person name="Ratan Roy A."/>
            <person name="Morales Sandoval P.H."/>
            <person name="De Los Santos Villalobos S."/>
            <person name="Chakraborty S."/>
            <person name="Mukherjee J."/>
        </authorList>
    </citation>
    <scope>NUCLEOTIDE SEQUENCE [LARGE SCALE GENOMIC DNA]</scope>
    <source>
        <strain evidence="4 5">S1</strain>
    </source>
</reference>
<dbReference type="SUPFAM" id="SSF55469">
    <property type="entry name" value="FMN-dependent nitroreductase-like"/>
    <property type="match status" value="1"/>
</dbReference>
<dbReference type="InterPro" id="IPR029479">
    <property type="entry name" value="Nitroreductase"/>
</dbReference>
<comment type="similarity">
    <text evidence="1">Belongs to the nitroreductase family.</text>
</comment>
<evidence type="ECO:0000259" key="3">
    <source>
        <dbReference type="Pfam" id="PF00881"/>
    </source>
</evidence>
<gene>
    <name evidence="4" type="ORF">ACFVKH_16605</name>
</gene>
<evidence type="ECO:0000313" key="5">
    <source>
        <dbReference type="Proteomes" id="UP001600165"/>
    </source>
</evidence>
<dbReference type="Gene3D" id="3.40.109.10">
    <property type="entry name" value="NADH Oxidase"/>
    <property type="match status" value="1"/>
</dbReference>
<sequence>MLKKVIKNSVPDELLYFAKSATKKINIFWLKIFTQNRALSSLFFLSEKAFIREKNAVLKGRLNYLLGDQNHLLNRSLLRRNVHRLEKGLLMKPRKSIFATAYICETVTAFKNNLECSSQIEERKSELKWAYDVLTDYFSVVESQPQIDKSKEIFRSLKPKAENILKSSLETKERAVPYLRNLNTPASVSYEDFLSLTIRRRSVRWYLPRSVPRDLIDKALIAASFSPSACNRQPFKFRIFDQAEYVSQVASLPVGTNGFSQNFPAIVVIVGQLRHFLSSRDRHVIYIDASLAAMSFMLALETLGLSSCPINWPDVESREKKMEKLLNLEEDERVIMLIAVGYPDPNGMVAFSQKKSLQDLRTYN</sequence>